<feature type="compositionally biased region" description="Polar residues" evidence="1">
    <location>
        <begin position="187"/>
        <end position="196"/>
    </location>
</feature>
<feature type="compositionally biased region" description="Low complexity" evidence="1">
    <location>
        <begin position="264"/>
        <end position="279"/>
    </location>
</feature>
<sequence length="432" mass="47946">MNIFSNPVIGSEYARSIVKSEHPQMDAKEGFSSSLLARENLQGSADDVRALPPRFNGGLRTPEPGTDRSRTSTPGGTPCPPEQTSALGAPYARRQHGRKARYIRSEGERASATTRLNFRIHEDSSDSIQRYPSPLSLRNASSVDPIASDSSDTQQTLRRQTKHKRRPEPTNKNRKNVSFAIQPTDAGDSSETTNQRESGRPFNEVSLHARYEDNEQRRAKKYKADTISEDECRLSSLHRSNRNSAPPVEWGLPRYNRNYYNHLTPQPSTPSTQQPQSAAPQPPASLVATQRSEPATVSTPSPVFPINSPEEDVDSDPLEFGDPLDLGSTPNARHSSLYPIGKTADSPHLPGRKRLTIPTDRFSPSASINEQQASSHSNTRKHDPFPNIPQYVQSTEEEIAGRLQIEPFGRAQAQPYQFMFTRPGVRMSEALG</sequence>
<dbReference type="Proteomes" id="UP000244855">
    <property type="component" value="Unassembled WGS sequence"/>
</dbReference>
<dbReference type="AlphaFoldDB" id="A0A2V1DRH2"/>
<name>A0A2V1DRH2_9PLEO</name>
<feature type="region of interest" description="Disordered" evidence="1">
    <location>
        <begin position="259"/>
        <end position="390"/>
    </location>
</feature>
<dbReference type="EMBL" id="KZ805369">
    <property type="protein sequence ID" value="PVI00701.1"/>
    <property type="molecule type" value="Genomic_DNA"/>
</dbReference>
<feature type="compositionally biased region" description="Polar residues" evidence="1">
    <location>
        <begin position="362"/>
        <end position="377"/>
    </location>
</feature>
<evidence type="ECO:0000313" key="2">
    <source>
        <dbReference type="EMBL" id="PVI00701.1"/>
    </source>
</evidence>
<protein>
    <submittedName>
        <fullName evidence="2">Uncharacterized protein</fullName>
    </submittedName>
</protein>
<evidence type="ECO:0000313" key="3">
    <source>
        <dbReference type="Proteomes" id="UP000244855"/>
    </source>
</evidence>
<accession>A0A2V1DRH2</accession>
<reference evidence="2 3" key="1">
    <citation type="journal article" date="2018" name="Sci. Rep.">
        <title>Comparative genomics provides insights into the lifestyle and reveals functional heterogeneity of dark septate endophytic fungi.</title>
        <authorList>
            <person name="Knapp D.G."/>
            <person name="Nemeth J.B."/>
            <person name="Barry K."/>
            <person name="Hainaut M."/>
            <person name="Henrissat B."/>
            <person name="Johnson J."/>
            <person name="Kuo A."/>
            <person name="Lim J.H.P."/>
            <person name="Lipzen A."/>
            <person name="Nolan M."/>
            <person name="Ohm R.A."/>
            <person name="Tamas L."/>
            <person name="Grigoriev I.V."/>
            <person name="Spatafora J.W."/>
            <person name="Nagy L.G."/>
            <person name="Kovacs G.M."/>
        </authorList>
    </citation>
    <scope>NUCLEOTIDE SEQUENCE [LARGE SCALE GENOMIC DNA]</scope>
    <source>
        <strain evidence="2 3">DSE2036</strain>
    </source>
</reference>
<proteinExistence type="predicted"/>
<keyword evidence="3" id="KW-1185">Reference proteome</keyword>
<feature type="compositionally biased region" description="Polar residues" evidence="1">
    <location>
        <begin position="126"/>
        <end position="158"/>
    </location>
</feature>
<feature type="compositionally biased region" description="Acidic residues" evidence="1">
    <location>
        <begin position="309"/>
        <end position="319"/>
    </location>
</feature>
<gene>
    <name evidence="2" type="ORF">DM02DRAFT_628303</name>
</gene>
<feature type="compositionally biased region" description="Basic residues" evidence="1">
    <location>
        <begin position="93"/>
        <end position="102"/>
    </location>
</feature>
<feature type="compositionally biased region" description="Polar residues" evidence="1">
    <location>
        <begin position="287"/>
        <end position="301"/>
    </location>
</feature>
<feature type="region of interest" description="Disordered" evidence="1">
    <location>
        <begin position="43"/>
        <end position="225"/>
    </location>
</feature>
<evidence type="ECO:0000256" key="1">
    <source>
        <dbReference type="SAM" id="MobiDB-lite"/>
    </source>
</evidence>
<feature type="compositionally biased region" description="Basic and acidic residues" evidence="1">
    <location>
        <begin position="207"/>
        <end position="225"/>
    </location>
</feature>
<organism evidence="2 3">
    <name type="scientific">Periconia macrospinosa</name>
    <dbReference type="NCBI Taxonomy" id="97972"/>
    <lineage>
        <taxon>Eukaryota</taxon>
        <taxon>Fungi</taxon>
        <taxon>Dikarya</taxon>
        <taxon>Ascomycota</taxon>
        <taxon>Pezizomycotina</taxon>
        <taxon>Dothideomycetes</taxon>
        <taxon>Pleosporomycetidae</taxon>
        <taxon>Pleosporales</taxon>
        <taxon>Massarineae</taxon>
        <taxon>Periconiaceae</taxon>
        <taxon>Periconia</taxon>
    </lineage>
</organism>